<gene>
    <name evidence="1" type="ORF">HPB50_012249</name>
</gene>
<comment type="caution">
    <text evidence="1">The sequence shown here is derived from an EMBL/GenBank/DDBJ whole genome shotgun (WGS) entry which is preliminary data.</text>
</comment>
<evidence type="ECO:0000313" key="1">
    <source>
        <dbReference type="EMBL" id="KAH6946220.1"/>
    </source>
</evidence>
<name>A0ACB7TGQ9_HYAAI</name>
<protein>
    <submittedName>
        <fullName evidence="1">Uncharacterized protein</fullName>
    </submittedName>
</protein>
<sequence length="144" mass="16245">MFAPPIPLADDSNEIIVECKKDAPHVSEEPVGFTFPPPIPLADDSYEIMDDQPGKSIEFRFSAPSNMMLKKALVPATDYHPFNAATSARVSEFLQIDTPPDSRAVKRRRYLTAARRVGRRRQQRLKAAREARHLTVNSEACEHE</sequence>
<dbReference type="Proteomes" id="UP000821845">
    <property type="component" value="Chromosome 1"/>
</dbReference>
<reference evidence="1" key="1">
    <citation type="submission" date="2020-05" db="EMBL/GenBank/DDBJ databases">
        <title>Large-scale comparative analyses of tick genomes elucidate their genetic diversity and vector capacities.</title>
        <authorList>
            <person name="Jia N."/>
            <person name="Wang J."/>
            <person name="Shi W."/>
            <person name="Du L."/>
            <person name="Sun Y."/>
            <person name="Zhan W."/>
            <person name="Jiang J."/>
            <person name="Wang Q."/>
            <person name="Zhang B."/>
            <person name="Ji P."/>
            <person name="Sakyi L.B."/>
            <person name="Cui X."/>
            <person name="Yuan T."/>
            <person name="Jiang B."/>
            <person name="Yang W."/>
            <person name="Lam T.T.-Y."/>
            <person name="Chang Q."/>
            <person name="Ding S."/>
            <person name="Wang X."/>
            <person name="Zhu J."/>
            <person name="Ruan X."/>
            <person name="Zhao L."/>
            <person name="Wei J."/>
            <person name="Que T."/>
            <person name="Du C."/>
            <person name="Cheng J."/>
            <person name="Dai P."/>
            <person name="Han X."/>
            <person name="Huang E."/>
            <person name="Gao Y."/>
            <person name="Liu J."/>
            <person name="Shao H."/>
            <person name="Ye R."/>
            <person name="Li L."/>
            <person name="Wei W."/>
            <person name="Wang X."/>
            <person name="Wang C."/>
            <person name="Yang T."/>
            <person name="Huo Q."/>
            <person name="Li W."/>
            <person name="Guo W."/>
            <person name="Chen H."/>
            <person name="Zhou L."/>
            <person name="Ni X."/>
            <person name="Tian J."/>
            <person name="Zhou Y."/>
            <person name="Sheng Y."/>
            <person name="Liu T."/>
            <person name="Pan Y."/>
            <person name="Xia L."/>
            <person name="Li J."/>
            <person name="Zhao F."/>
            <person name="Cao W."/>
        </authorList>
    </citation>
    <scope>NUCLEOTIDE SEQUENCE</scope>
    <source>
        <strain evidence="1">Hyas-2018</strain>
    </source>
</reference>
<proteinExistence type="predicted"/>
<accession>A0ACB7TGQ9</accession>
<keyword evidence="2" id="KW-1185">Reference proteome</keyword>
<dbReference type="EMBL" id="CM023481">
    <property type="protein sequence ID" value="KAH6946220.1"/>
    <property type="molecule type" value="Genomic_DNA"/>
</dbReference>
<organism evidence="1 2">
    <name type="scientific">Hyalomma asiaticum</name>
    <name type="common">Tick</name>
    <dbReference type="NCBI Taxonomy" id="266040"/>
    <lineage>
        <taxon>Eukaryota</taxon>
        <taxon>Metazoa</taxon>
        <taxon>Ecdysozoa</taxon>
        <taxon>Arthropoda</taxon>
        <taxon>Chelicerata</taxon>
        <taxon>Arachnida</taxon>
        <taxon>Acari</taxon>
        <taxon>Parasitiformes</taxon>
        <taxon>Ixodida</taxon>
        <taxon>Ixodoidea</taxon>
        <taxon>Ixodidae</taxon>
        <taxon>Hyalomminae</taxon>
        <taxon>Hyalomma</taxon>
    </lineage>
</organism>
<evidence type="ECO:0000313" key="2">
    <source>
        <dbReference type="Proteomes" id="UP000821845"/>
    </source>
</evidence>